<reference evidence="1" key="2">
    <citation type="submission" date="2020-09" db="EMBL/GenBank/DDBJ databases">
        <authorList>
            <person name="Sun Q."/>
            <person name="Zhou Y."/>
        </authorList>
    </citation>
    <scope>NUCLEOTIDE SEQUENCE</scope>
    <source>
        <strain evidence="1">CGMCC 4.3508</strain>
    </source>
</reference>
<evidence type="ECO:0000313" key="1">
    <source>
        <dbReference type="EMBL" id="GGL19459.1"/>
    </source>
</evidence>
<accession>A0A917RR80</accession>
<name>A0A917RR80_9NOCA</name>
<proteinExistence type="predicted"/>
<dbReference type="RefSeq" id="WP_058853614.1">
    <property type="nucleotide sequence ID" value="NZ_BMMH01000007.1"/>
</dbReference>
<protein>
    <submittedName>
        <fullName evidence="1">Uncharacterized protein</fullName>
    </submittedName>
</protein>
<dbReference type="EMBL" id="BMMH01000007">
    <property type="protein sequence ID" value="GGL19459.1"/>
    <property type="molecule type" value="Genomic_DNA"/>
</dbReference>
<gene>
    <name evidence="1" type="ORF">GCM10011588_37600</name>
</gene>
<organism evidence="1 2">
    <name type="scientific">Nocardia jinanensis</name>
    <dbReference type="NCBI Taxonomy" id="382504"/>
    <lineage>
        <taxon>Bacteria</taxon>
        <taxon>Bacillati</taxon>
        <taxon>Actinomycetota</taxon>
        <taxon>Actinomycetes</taxon>
        <taxon>Mycobacteriales</taxon>
        <taxon>Nocardiaceae</taxon>
        <taxon>Nocardia</taxon>
    </lineage>
</organism>
<dbReference type="Proteomes" id="UP000638263">
    <property type="component" value="Unassembled WGS sequence"/>
</dbReference>
<evidence type="ECO:0000313" key="2">
    <source>
        <dbReference type="Proteomes" id="UP000638263"/>
    </source>
</evidence>
<comment type="caution">
    <text evidence="1">The sequence shown here is derived from an EMBL/GenBank/DDBJ whole genome shotgun (WGS) entry which is preliminary data.</text>
</comment>
<keyword evidence="2" id="KW-1185">Reference proteome</keyword>
<reference evidence="1" key="1">
    <citation type="journal article" date="2014" name="Int. J. Syst. Evol. Microbiol.">
        <title>Complete genome sequence of Corynebacterium casei LMG S-19264T (=DSM 44701T), isolated from a smear-ripened cheese.</title>
        <authorList>
            <consortium name="US DOE Joint Genome Institute (JGI-PGF)"/>
            <person name="Walter F."/>
            <person name="Albersmeier A."/>
            <person name="Kalinowski J."/>
            <person name="Ruckert C."/>
        </authorList>
    </citation>
    <scope>NUCLEOTIDE SEQUENCE</scope>
    <source>
        <strain evidence="1">CGMCC 4.3508</strain>
    </source>
</reference>
<dbReference type="AlphaFoldDB" id="A0A917RR80"/>
<sequence length="131" mass="13285">MTGVLAAAAGCAATADPAPVSPELGTEFTLAPGETVRLDGDRLVVSFGDVPADSRCPAGADCVWEGDATVVTEVTAGGQRSRSELHTNSRFATGVTVGGYRIDLVSLRPSPPADGAVPAGDYRADLLVTRA</sequence>